<evidence type="ECO:0000256" key="1">
    <source>
        <dbReference type="SAM" id="MobiDB-lite"/>
    </source>
</evidence>
<evidence type="ECO:0000256" key="2">
    <source>
        <dbReference type="SAM" id="Phobius"/>
    </source>
</evidence>
<comment type="caution">
    <text evidence="3">The sequence shown here is derived from an EMBL/GenBank/DDBJ whole genome shotgun (WGS) entry which is preliminary data.</text>
</comment>
<gene>
    <name evidence="3" type="ORF">PIB30_075678</name>
</gene>
<evidence type="ECO:0000313" key="3">
    <source>
        <dbReference type="EMBL" id="MED6223613.1"/>
    </source>
</evidence>
<keyword evidence="2" id="KW-1133">Transmembrane helix</keyword>
<feature type="transmembrane region" description="Helical" evidence="2">
    <location>
        <begin position="128"/>
        <end position="146"/>
    </location>
</feature>
<dbReference type="Proteomes" id="UP001341840">
    <property type="component" value="Unassembled WGS sequence"/>
</dbReference>
<keyword evidence="2" id="KW-0472">Membrane</keyword>
<accession>A0ABU6ZNN7</accession>
<organism evidence="3 4">
    <name type="scientific">Stylosanthes scabra</name>
    <dbReference type="NCBI Taxonomy" id="79078"/>
    <lineage>
        <taxon>Eukaryota</taxon>
        <taxon>Viridiplantae</taxon>
        <taxon>Streptophyta</taxon>
        <taxon>Embryophyta</taxon>
        <taxon>Tracheophyta</taxon>
        <taxon>Spermatophyta</taxon>
        <taxon>Magnoliopsida</taxon>
        <taxon>eudicotyledons</taxon>
        <taxon>Gunneridae</taxon>
        <taxon>Pentapetalae</taxon>
        <taxon>rosids</taxon>
        <taxon>fabids</taxon>
        <taxon>Fabales</taxon>
        <taxon>Fabaceae</taxon>
        <taxon>Papilionoideae</taxon>
        <taxon>50 kb inversion clade</taxon>
        <taxon>dalbergioids sensu lato</taxon>
        <taxon>Dalbergieae</taxon>
        <taxon>Pterocarpus clade</taxon>
        <taxon>Stylosanthes</taxon>
    </lineage>
</organism>
<reference evidence="3 4" key="1">
    <citation type="journal article" date="2023" name="Plants (Basel)">
        <title>Bridging the Gap: Combining Genomics and Transcriptomics Approaches to Understand Stylosanthes scabra, an Orphan Legume from the Brazilian Caatinga.</title>
        <authorList>
            <person name="Ferreira-Neto J.R.C."/>
            <person name="da Silva M.D."/>
            <person name="Binneck E."/>
            <person name="de Melo N.F."/>
            <person name="da Silva R.H."/>
            <person name="de Melo A.L.T.M."/>
            <person name="Pandolfi V."/>
            <person name="Bustamante F.O."/>
            <person name="Brasileiro-Vidal A.C."/>
            <person name="Benko-Iseppon A.M."/>
        </authorList>
    </citation>
    <scope>NUCLEOTIDE SEQUENCE [LARGE SCALE GENOMIC DNA]</scope>
    <source>
        <tissue evidence="3">Leaves</tissue>
    </source>
</reference>
<proteinExistence type="predicted"/>
<keyword evidence="4" id="KW-1185">Reference proteome</keyword>
<evidence type="ECO:0000313" key="4">
    <source>
        <dbReference type="Proteomes" id="UP001341840"/>
    </source>
</evidence>
<feature type="region of interest" description="Disordered" evidence="1">
    <location>
        <begin position="29"/>
        <end position="52"/>
    </location>
</feature>
<sequence length="147" mass="16260">MPKFFKLWLNLDVDLDVSAVAASLPRKSQHSAPSYLSPRLPSSSSKRSSSLRVRFPSPSSSLRLSRAWSSGLFSVFKLCLVLAGFSRQSLAVTPVAVYSPSQKLASLGLFGGKIFGSRHRRRLRMFKISSVVMMMLWPLGILGFLIL</sequence>
<protein>
    <submittedName>
        <fullName evidence="3">Uncharacterized protein</fullName>
    </submittedName>
</protein>
<feature type="compositionally biased region" description="Low complexity" evidence="1">
    <location>
        <begin position="31"/>
        <end position="52"/>
    </location>
</feature>
<dbReference type="EMBL" id="JASCZI010272832">
    <property type="protein sequence ID" value="MED6223613.1"/>
    <property type="molecule type" value="Genomic_DNA"/>
</dbReference>
<keyword evidence="2" id="KW-0812">Transmembrane</keyword>
<name>A0ABU6ZNN7_9FABA</name>